<keyword evidence="2 5" id="KW-0812">Transmembrane</keyword>
<accession>A0A1H9JZH1</accession>
<evidence type="ECO:0000256" key="4">
    <source>
        <dbReference type="ARBA" id="ARBA00023136"/>
    </source>
</evidence>
<feature type="transmembrane region" description="Helical" evidence="5">
    <location>
        <begin position="113"/>
        <end position="139"/>
    </location>
</feature>
<evidence type="ECO:0000313" key="8">
    <source>
        <dbReference type="Proteomes" id="UP000199233"/>
    </source>
</evidence>
<gene>
    <name evidence="7" type="ORF">SAMN04488038_112147</name>
</gene>
<dbReference type="Proteomes" id="UP000199233">
    <property type="component" value="Unassembled WGS sequence"/>
</dbReference>
<organism evidence="7 8">
    <name type="scientific">Solimonas aquatica</name>
    <dbReference type="NCBI Taxonomy" id="489703"/>
    <lineage>
        <taxon>Bacteria</taxon>
        <taxon>Pseudomonadati</taxon>
        <taxon>Pseudomonadota</taxon>
        <taxon>Gammaproteobacteria</taxon>
        <taxon>Nevskiales</taxon>
        <taxon>Nevskiaceae</taxon>
        <taxon>Solimonas</taxon>
    </lineage>
</organism>
<feature type="transmembrane region" description="Helical" evidence="5">
    <location>
        <begin position="160"/>
        <end position="180"/>
    </location>
</feature>
<keyword evidence="3 5" id="KW-1133">Transmembrane helix</keyword>
<evidence type="ECO:0000256" key="1">
    <source>
        <dbReference type="ARBA" id="ARBA00004141"/>
    </source>
</evidence>
<feature type="domain" description="NnrU" evidence="6">
    <location>
        <begin position="4"/>
        <end position="189"/>
    </location>
</feature>
<feature type="transmembrane region" description="Helical" evidence="5">
    <location>
        <begin position="71"/>
        <end position="93"/>
    </location>
</feature>
<evidence type="ECO:0000313" key="7">
    <source>
        <dbReference type="EMBL" id="SEQ92220.1"/>
    </source>
</evidence>
<feature type="transmembrane region" description="Helical" evidence="5">
    <location>
        <begin position="37"/>
        <end position="59"/>
    </location>
</feature>
<dbReference type="EMBL" id="FOFS01000012">
    <property type="protein sequence ID" value="SEQ92220.1"/>
    <property type="molecule type" value="Genomic_DNA"/>
</dbReference>
<keyword evidence="4 5" id="KW-0472">Membrane</keyword>
<dbReference type="InterPro" id="IPR009915">
    <property type="entry name" value="NnrU_dom"/>
</dbReference>
<proteinExistence type="predicted"/>
<dbReference type="STRING" id="489703.SAMN04488038_112147"/>
<dbReference type="OrthoDB" id="5293641at2"/>
<sequence>MGTLIAGLLLFLGLHSVRVFADDWRTAMVGRMGLLPWKASYALVSLIGFVLIVIGYGEARQQAVVLWTPPLALRHLAMLLDLIAFVLVVAAYVPRNALKLKLKHPMVLGVKVWALAHLLSKGTLPAVLLFGAFLLWAIIDFRSLRQRPVAPAFAVSANPLATAVTVLLGLVAGFAFARWGHLALIGVAPLG</sequence>
<dbReference type="RefSeq" id="WP_093288168.1">
    <property type="nucleotide sequence ID" value="NZ_FOFS01000012.1"/>
</dbReference>
<dbReference type="AlphaFoldDB" id="A0A1H9JZH1"/>
<comment type="subcellular location">
    <subcellularLocation>
        <location evidence="1">Membrane</location>
        <topology evidence="1">Multi-pass membrane protein</topology>
    </subcellularLocation>
</comment>
<keyword evidence="8" id="KW-1185">Reference proteome</keyword>
<protein>
    <submittedName>
        <fullName evidence="7">Uncharacterized membrane protein</fullName>
    </submittedName>
</protein>
<dbReference type="GO" id="GO:0016020">
    <property type="term" value="C:membrane"/>
    <property type="evidence" value="ECO:0007669"/>
    <property type="project" value="UniProtKB-SubCell"/>
</dbReference>
<evidence type="ECO:0000256" key="5">
    <source>
        <dbReference type="SAM" id="Phobius"/>
    </source>
</evidence>
<name>A0A1H9JZH1_9GAMM</name>
<dbReference type="Pfam" id="PF07298">
    <property type="entry name" value="NnrU"/>
    <property type="match status" value="1"/>
</dbReference>
<evidence type="ECO:0000259" key="6">
    <source>
        <dbReference type="Pfam" id="PF07298"/>
    </source>
</evidence>
<evidence type="ECO:0000256" key="3">
    <source>
        <dbReference type="ARBA" id="ARBA00022989"/>
    </source>
</evidence>
<evidence type="ECO:0000256" key="2">
    <source>
        <dbReference type="ARBA" id="ARBA00022692"/>
    </source>
</evidence>
<reference evidence="7 8" key="1">
    <citation type="submission" date="2016-10" db="EMBL/GenBank/DDBJ databases">
        <authorList>
            <person name="de Groot N.N."/>
        </authorList>
    </citation>
    <scope>NUCLEOTIDE SEQUENCE [LARGE SCALE GENOMIC DNA]</scope>
    <source>
        <strain evidence="7 8">DSM 25927</strain>
    </source>
</reference>